<dbReference type="GO" id="GO:0009246">
    <property type="term" value="P:enterobacterial common antigen biosynthetic process"/>
    <property type="evidence" value="ECO:0007669"/>
    <property type="project" value="InterPro"/>
</dbReference>
<protein>
    <recommendedName>
        <fullName evidence="8">4-alpha-L-fucosyltransferase</fullName>
    </recommendedName>
</protein>
<keyword evidence="2" id="KW-0997">Cell inner membrane</keyword>
<reference evidence="6 7" key="1">
    <citation type="submission" date="2016-11" db="EMBL/GenBank/DDBJ databases">
        <title>Mixed transmission modes and dynamic genome evolution in an obligate animal-bacterial symbiosis.</title>
        <authorList>
            <person name="Russell S.L."/>
            <person name="Corbett-Detig R.B."/>
            <person name="Cavanaugh C.M."/>
        </authorList>
    </citation>
    <scope>NUCLEOTIDE SEQUENCE [LARGE SCALE GENOMIC DNA]</scope>
    <source>
        <strain evidence="6">Sveles-Q1</strain>
    </source>
</reference>
<keyword evidence="4" id="KW-0808">Transferase</keyword>
<evidence type="ECO:0000256" key="1">
    <source>
        <dbReference type="ARBA" id="ARBA00022475"/>
    </source>
</evidence>
<dbReference type="InterPro" id="IPR009993">
    <property type="entry name" value="WecF"/>
</dbReference>
<gene>
    <name evidence="6" type="ORF">BOW53_07840</name>
</gene>
<keyword evidence="5" id="KW-0472">Membrane</keyword>
<keyword evidence="1" id="KW-1003">Cell membrane</keyword>
<evidence type="ECO:0000256" key="4">
    <source>
        <dbReference type="ARBA" id="ARBA00022679"/>
    </source>
</evidence>
<dbReference type="AlphaFoldDB" id="A0A1T2L5J3"/>
<accession>A0A1T2L5J3</accession>
<name>A0A1T2L5J3_9GAMM</name>
<keyword evidence="7" id="KW-1185">Reference proteome</keyword>
<evidence type="ECO:0000256" key="3">
    <source>
        <dbReference type="ARBA" id="ARBA00022676"/>
    </source>
</evidence>
<evidence type="ECO:0000256" key="2">
    <source>
        <dbReference type="ARBA" id="ARBA00022519"/>
    </source>
</evidence>
<dbReference type="EMBL" id="MPRL01000026">
    <property type="protein sequence ID" value="OOZ40377.1"/>
    <property type="molecule type" value="Genomic_DNA"/>
</dbReference>
<keyword evidence="3" id="KW-0328">Glycosyltransferase</keyword>
<dbReference type="RefSeq" id="WP_078483535.1">
    <property type="nucleotide sequence ID" value="NZ_MPRL01000026.1"/>
</dbReference>
<evidence type="ECO:0000313" key="6">
    <source>
        <dbReference type="EMBL" id="OOZ40377.1"/>
    </source>
</evidence>
<sequence length="375" mass="43638">MINRKVLNIGKDSIHFKAFVDQQKKYNLCEYKNVIITERNNLEFFDSNDDEEIVVVKEKQFQLDNYISWADIIIVHCLEDHKIRIIESIPDSKIVVWAGWGADYYNRFIGGEYRYFNWQTHKAMLLSDYKYPLRVLKKTILSIQSLYRLKKITVRVDGFSTPCNTEFQYVKNILGNSFRAKSVQIRYSSNEKYQEKGVSCIGNNIIIGNSADPTNNHISIINSLSNCCIDNEQIIFIPLSYGGTKRYVSFVKDYAKKHLDNNEIVFLEERLSKEEYFSIINTCNIGVYAHSRQQAVGNIRAMIEQGSNVYLSGISPLYVFLKRSGMQIKTIKELPMDLSRVKNRMHTNNLNILNDLFSKQRIIKEFEELISGEYG</sequence>
<dbReference type="Proteomes" id="UP000191110">
    <property type="component" value="Unassembled WGS sequence"/>
</dbReference>
<evidence type="ECO:0008006" key="8">
    <source>
        <dbReference type="Google" id="ProtNLM"/>
    </source>
</evidence>
<organism evidence="6 7">
    <name type="scientific">Solemya pervernicosa gill symbiont</name>
    <dbReference type="NCBI Taxonomy" id="642797"/>
    <lineage>
        <taxon>Bacteria</taxon>
        <taxon>Pseudomonadati</taxon>
        <taxon>Pseudomonadota</taxon>
        <taxon>Gammaproteobacteria</taxon>
        <taxon>sulfur-oxidizing symbionts</taxon>
    </lineage>
</organism>
<dbReference type="OrthoDB" id="7058953at2"/>
<dbReference type="GO" id="GO:0008417">
    <property type="term" value="F:fucosyltransferase activity"/>
    <property type="evidence" value="ECO:0007669"/>
    <property type="project" value="InterPro"/>
</dbReference>
<comment type="caution">
    <text evidence="6">The sequence shown here is derived from an EMBL/GenBank/DDBJ whole genome shotgun (WGS) entry which is preliminary data.</text>
</comment>
<evidence type="ECO:0000313" key="7">
    <source>
        <dbReference type="Proteomes" id="UP000191110"/>
    </source>
</evidence>
<evidence type="ECO:0000256" key="5">
    <source>
        <dbReference type="ARBA" id="ARBA00023136"/>
    </source>
</evidence>
<dbReference type="Pfam" id="PF07429">
    <property type="entry name" value="Glyco_transf_56"/>
    <property type="match status" value="1"/>
</dbReference>
<proteinExistence type="predicted"/>